<keyword evidence="1" id="KW-1133">Transmembrane helix</keyword>
<feature type="transmembrane region" description="Helical" evidence="1">
    <location>
        <begin position="58"/>
        <end position="80"/>
    </location>
</feature>
<dbReference type="Proteomes" id="UP000266441">
    <property type="component" value="Unassembled WGS sequence"/>
</dbReference>
<evidence type="ECO:0000313" key="2">
    <source>
        <dbReference type="EMBL" id="RIH66219.1"/>
    </source>
</evidence>
<proteinExistence type="predicted"/>
<feature type="transmembrane region" description="Helical" evidence="1">
    <location>
        <begin position="141"/>
        <end position="159"/>
    </location>
</feature>
<dbReference type="AlphaFoldDB" id="A0A399D3K5"/>
<reference evidence="2 3" key="1">
    <citation type="journal article" date="2015" name="Int. J. Syst. Evol. Microbiol.">
        <title>Mariniphaga sediminis sp. nov., isolated from coastal sediment.</title>
        <authorList>
            <person name="Wang F.Q."/>
            <person name="Shen Q.Y."/>
            <person name="Chen G.J."/>
            <person name="Du Z.J."/>
        </authorList>
    </citation>
    <scope>NUCLEOTIDE SEQUENCE [LARGE SCALE GENOMIC DNA]</scope>
    <source>
        <strain evidence="2 3">SY21</strain>
    </source>
</reference>
<evidence type="ECO:0000256" key="1">
    <source>
        <dbReference type="SAM" id="Phobius"/>
    </source>
</evidence>
<dbReference type="RefSeq" id="WP_119348806.1">
    <property type="nucleotide sequence ID" value="NZ_QWET01000003.1"/>
</dbReference>
<gene>
    <name evidence="2" type="ORF">D1164_04720</name>
</gene>
<keyword evidence="1" id="KW-0472">Membrane</keyword>
<accession>A0A399D3K5</accession>
<keyword evidence="1" id="KW-0812">Transmembrane</keyword>
<keyword evidence="3" id="KW-1185">Reference proteome</keyword>
<organism evidence="2 3">
    <name type="scientific">Mariniphaga sediminis</name>
    <dbReference type="NCBI Taxonomy" id="1628158"/>
    <lineage>
        <taxon>Bacteria</taxon>
        <taxon>Pseudomonadati</taxon>
        <taxon>Bacteroidota</taxon>
        <taxon>Bacteroidia</taxon>
        <taxon>Marinilabiliales</taxon>
        <taxon>Prolixibacteraceae</taxon>
        <taxon>Mariniphaga</taxon>
    </lineage>
</organism>
<evidence type="ECO:0000313" key="3">
    <source>
        <dbReference type="Proteomes" id="UP000266441"/>
    </source>
</evidence>
<feature type="transmembrane region" description="Helical" evidence="1">
    <location>
        <begin position="166"/>
        <end position="183"/>
    </location>
</feature>
<feature type="transmembrane region" description="Helical" evidence="1">
    <location>
        <begin position="215"/>
        <end position="232"/>
    </location>
</feature>
<feature type="transmembrane region" description="Helical" evidence="1">
    <location>
        <begin position="108"/>
        <end position="129"/>
    </location>
</feature>
<sequence length="239" mass="27717">MKRNPDIKNSLINLARMVRYNLKIIFAGRFIWFLLAAFAFFLFFAIQTVWNRGVLSEGTVYSLLIFPGILLIFYPSVFGIQNDDDARMLEILFGIPNYRYKVWLVRLLMIYILIFLIILLFSGVASILLYKVDITEMAYQLMYPIVFMGSLSFMFSTIIKNGNGTAVLMVLIGVALIILQDAVERTQWNVFLNPFQIPNNFNEIIWQGIVTKNRIFLGVGMVVFILYGLFNLQKREKFV</sequence>
<name>A0A399D3K5_9BACT</name>
<feature type="transmembrane region" description="Helical" evidence="1">
    <location>
        <begin position="20"/>
        <end position="46"/>
    </location>
</feature>
<protein>
    <submittedName>
        <fullName evidence="2">Uncharacterized protein</fullName>
    </submittedName>
</protein>
<dbReference type="EMBL" id="QWET01000003">
    <property type="protein sequence ID" value="RIH66219.1"/>
    <property type="molecule type" value="Genomic_DNA"/>
</dbReference>
<dbReference type="OrthoDB" id="1117280at2"/>
<comment type="caution">
    <text evidence="2">The sequence shown here is derived from an EMBL/GenBank/DDBJ whole genome shotgun (WGS) entry which is preliminary data.</text>
</comment>